<gene>
    <name evidence="10" type="ORF">PMEL_200366</name>
</gene>
<dbReference type="InterPro" id="IPR025931">
    <property type="entry name" value="TaqI_C"/>
</dbReference>
<evidence type="ECO:0000259" key="8">
    <source>
        <dbReference type="Pfam" id="PF07669"/>
    </source>
</evidence>
<dbReference type="GO" id="GO:0009307">
    <property type="term" value="P:DNA restriction-modification system"/>
    <property type="evidence" value="ECO:0007669"/>
    <property type="project" value="UniProtKB-KW"/>
</dbReference>
<comment type="catalytic activity">
    <reaction evidence="7">
        <text>a 2'-deoxyadenosine in DNA + S-adenosyl-L-methionine = an N(6)-methyl-2'-deoxyadenosine in DNA + S-adenosyl-L-homocysteine + H(+)</text>
        <dbReference type="Rhea" id="RHEA:15197"/>
        <dbReference type="Rhea" id="RHEA-COMP:12418"/>
        <dbReference type="Rhea" id="RHEA-COMP:12419"/>
        <dbReference type="ChEBI" id="CHEBI:15378"/>
        <dbReference type="ChEBI" id="CHEBI:57856"/>
        <dbReference type="ChEBI" id="CHEBI:59789"/>
        <dbReference type="ChEBI" id="CHEBI:90615"/>
        <dbReference type="ChEBI" id="CHEBI:90616"/>
        <dbReference type="EC" id="2.1.1.72"/>
    </reaction>
</comment>
<dbReference type="GO" id="GO:0032259">
    <property type="term" value="P:methylation"/>
    <property type="evidence" value="ECO:0007669"/>
    <property type="project" value="UniProtKB-KW"/>
</dbReference>
<dbReference type="GO" id="GO:0004519">
    <property type="term" value="F:endonuclease activity"/>
    <property type="evidence" value="ECO:0007669"/>
    <property type="project" value="UniProtKB-KW"/>
</dbReference>
<dbReference type="GO" id="GO:0009007">
    <property type="term" value="F:site-specific DNA-methyltransferase (adenine-specific) activity"/>
    <property type="evidence" value="ECO:0007669"/>
    <property type="project" value="UniProtKB-EC"/>
</dbReference>
<feature type="domain" description="Type II methyltransferase M.TaqI-like" evidence="8">
    <location>
        <begin position="544"/>
        <end position="792"/>
    </location>
</feature>
<keyword evidence="2" id="KW-0489">Methyltransferase</keyword>
<keyword evidence="6" id="KW-0238">DNA-binding</keyword>
<dbReference type="RefSeq" id="WP_197715124.1">
    <property type="nucleotide sequence ID" value="NZ_AP018050.1"/>
</dbReference>
<dbReference type="EC" id="2.1.1.72" evidence="1"/>
<dbReference type="AlphaFoldDB" id="A0A250KJJ3"/>
<keyword evidence="5" id="KW-0680">Restriction system</keyword>
<dbReference type="Gene3D" id="3.40.50.150">
    <property type="entry name" value="Vaccinia Virus protein VP39"/>
    <property type="match status" value="1"/>
</dbReference>
<dbReference type="PANTHER" id="PTHR33841:SF1">
    <property type="entry name" value="DNA METHYLTRANSFERASE A"/>
    <property type="match status" value="1"/>
</dbReference>
<accession>A0A250KJJ3</accession>
<feature type="domain" description="TaqI-like C-terminal specificity" evidence="9">
    <location>
        <begin position="917"/>
        <end position="1068"/>
    </location>
</feature>
<keyword evidence="3" id="KW-0808">Transferase</keyword>
<dbReference type="PANTHER" id="PTHR33841">
    <property type="entry name" value="DNA METHYLTRANSFERASE YEEA-RELATED"/>
    <property type="match status" value="1"/>
</dbReference>
<dbReference type="InterPro" id="IPR011639">
    <property type="entry name" value="MethylTrfase_TaqI-like_dom"/>
</dbReference>
<evidence type="ECO:0000313" key="10">
    <source>
        <dbReference type="EMBL" id="BBA29840.1"/>
    </source>
</evidence>
<dbReference type="PRINTS" id="PR00507">
    <property type="entry name" value="N12N6MTFRASE"/>
</dbReference>
<keyword evidence="10" id="KW-0378">Hydrolase</keyword>
<dbReference type="PROSITE" id="PS00092">
    <property type="entry name" value="N6_MTASE"/>
    <property type="match status" value="1"/>
</dbReference>
<evidence type="ECO:0000256" key="7">
    <source>
        <dbReference type="ARBA" id="ARBA00047942"/>
    </source>
</evidence>
<keyword evidence="10" id="KW-0540">Nuclease</keyword>
<evidence type="ECO:0000256" key="2">
    <source>
        <dbReference type="ARBA" id="ARBA00022603"/>
    </source>
</evidence>
<evidence type="ECO:0000256" key="4">
    <source>
        <dbReference type="ARBA" id="ARBA00022691"/>
    </source>
</evidence>
<dbReference type="InterPro" id="IPR029063">
    <property type="entry name" value="SAM-dependent_MTases_sf"/>
</dbReference>
<evidence type="ECO:0000313" key="11">
    <source>
        <dbReference type="Proteomes" id="UP000267517"/>
    </source>
</evidence>
<evidence type="ECO:0000256" key="3">
    <source>
        <dbReference type="ARBA" id="ARBA00022679"/>
    </source>
</evidence>
<keyword evidence="10" id="KW-0255">Endonuclease</keyword>
<dbReference type="REBASE" id="215595">
    <property type="entry name" value="PmeGA1ORF200366P"/>
</dbReference>
<dbReference type="GO" id="GO:0003677">
    <property type="term" value="F:DNA binding"/>
    <property type="evidence" value="ECO:0007669"/>
    <property type="project" value="UniProtKB-KW"/>
</dbReference>
<evidence type="ECO:0000256" key="5">
    <source>
        <dbReference type="ARBA" id="ARBA00022747"/>
    </source>
</evidence>
<dbReference type="SUPFAM" id="SSF53335">
    <property type="entry name" value="S-adenosyl-L-methionine-dependent methyltransferases"/>
    <property type="match status" value="1"/>
</dbReference>
<dbReference type="InterPro" id="IPR002052">
    <property type="entry name" value="DNA_methylase_N6_adenine_CS"/>
</dbReference>
<name>A0A250KJJ3_9BACT</name>
<dbReference type="Pfam" id="PF12950">
    <property type="entry name" value="TaqI_C"/>
    <property type="match status" value="1"/>
</dbReference>
<evidence type="ECO:0000259" key="9">
    <source>
        <dbReference type="Pfam" id="PF12950"/>
    </source>
</evidence>
<reference evidence="10 11" key="1">
    <citation type="submission" date="2017-05" db="EMBL/GenBank/DDBJ databases">
        <title>whole genome sequence of Prevotella melaninogenica GAI 07411.</title>
        <authorList>
            <person name="Kondo Y."/>
            <person name="Hoshino T."/>
        </authorList>
    </citation>
    <scope>NUCLEOTIDE SEQUENCE [LARGE SCALE GENOMIC DNA]</scope>
    <source>
        <strain evidence="10 11">GAI 07411</strain>
    </source>
</reference>
<sequence>MKKEILSVETLKGYLSSKYKGWSSFVDNIIFPIFGEDKFESLSETELLENSPEEKPLAEATGICSIKQVGQIDIGVQPLQIFDVTVSDRVMMERNRVNIQRLIRKVMENYSSAFMLFHYENDTRWDWRFTFCHKKGGQKEVTDSKRYTFLLGPGQSCRTAANNFNKLYENRDTLDMSKIEDAFSVEALTKQFYRDLFEWYQWAVSDASNITFPNDTAIEDDDRDDIEKKIIRMITRIMFVWFIKQKELVPDCIFDADFLSTILKDFDPYSKTEGNYYNAILQNLFFGTLNRAIKDENGNTRKFATSSKRDVKTLYRYAELFSISEQEVINLFAEVPFLNGGLFECLDKTRYSDGVEQCYNFDGFSRNDARFADGRFKHRAVVPNNLFFAPETGLISILSRYNFTIEENSPEEQQVALDPELLGKVFENLLGAYNPETRETARNQSGSFYTPREIVNYMVDESLIAYLGNNDFVRSLFSSDFSFDEAEAEEYKRTAERLKRVKILDPACGSGAFPMGLLNRIVEILERISPDENVYDLKLSLIENCLYGSDIQSIAAQITKLRFFISLICDCEKDPSKPNFGIPTLPNLETKFVSANTLIAKKKKDRQLNFFTSEEIESIKKELHQIRHLHFSAKSTSTKHRLREKDLALREKLIELLSDENNFASDDAKQLAEWNPYDQNAVSPFFDPEWMFGVADGFDIVIGNPPYIQLQNNSGELAKLYEDCGYSTFARTGDIYCLFYERGWQLLKEGGYLCYITSNKWMRAGYGDKTRGFFANKTNPMLLIDFAGVKIFESATVDTNILLFSRSNNQHKTTCAITNKQNKDSVNNLSDFVQQQHTVCDFSTSDSWVILSPIEQSIKRKIEAVGTPLKDWDIQINYGIKTGCNEAFIISTEKRKEILDNCQTEDERKRTAELIRPILRGRDIKRYGYVENGLFLINTHNGIRGKLPRIDINDYPAVKVHLDRYWDKISARADKGDTPYNLRNCAYLEDFSKPKIMYPNMTKYIPFYYDEKGFYQNDKSFMITGNFVAYLTAFLNSSLFKFCFLNNFPELQGGTRELRKIFFDKIPVLQVTKEINDSFISKINDIQEKYTTQKAMEIDAMLFELYRLTEEERKTIGFVEIT</sequence>
<proteinExistence type="predicted"/>
<dbReference type="EMBL" id="AP018050">
    <property type="protein sequence ID" value="BBA29840.1"/>
    <property type="molecule type" value="Genomic_DNA"/>
</dbReference>
<evidence type="ECO:0000256" key="6">
    <source>
        <dbReference type="ARBA" id="ARBA00023125"/>
    </source>
</evidence>
<protein>
    <recommendedName>
        <fullName evidence="1">site-specific DNA-methyltransferase (adenine-specific)</fullName>
        <ecNumber evidence="1">2.1.1.72</ecNumber>
    </recommendedName>
</protein>
<keyword evidence="4" id="KW-0949">S-adenosyl-L-methionine</keyword>
<organism evidence="10 11">
    <name type="scientific">Prevotella melaninogenica</name>
    <dbReference type="NCBI Taxonomy" id="28132"/>
    <lineage>
        <taxon>Bacteria</taxon>
        <taxon>Pseudomonadati</taxon>
        <taxon>Bacteroidota</taxon>
        <taxon>Bacteroidia</taxon>
        <taxon>Bacteroidales</taxon>
        <taxon>Prevotellaceae</taxon>
        <taxon>Prevotella</taxon>
    </lineage>
</organism>
<dbReference type="InterPro" id="IPR050953">
    <property type="entry name" value="N4_N6_ade-DNA_methylase"/>
</dbReference>
<dbReference type="Proteomes" id="UP000267517">
    <property type="component" value="Chromosome II"/>
</dbReference>
<evidence type="ECO:0000256" key="1">
    <source>
        <dbReference type="ARBA" id="ARBA00011900"/>
    </source>
</evidence>
<dbReference type="Pfam" id="PF07669">
    <property type="entry name" value="Eco57I"/>
    <property type="match status" value="1"/>
</dbReference>